<gene>
    <name evidence="2" type="ORF">NE237_009714</name>
</gene>
<accession>A0A9Q0KYG0</accession>
<comment type="caution">
    <text evidence="2">The sequence shown here is derived from an EMBL/GenBank/DDBJ whole genome shotgun (WGS) entry which is preliminary data.</text>
</comment>
<dbReference type="Pfam" id="PF23559">
    <property type="entry name" value="WHD_DRP"/>
    <property type="match status" value="1"/>
</dbReference>
<proteinExistence type="predicted"/>
<dbReference type="PANTHER" id="PTHR23155">
    <property type="entry name" value="DISEASE RESISTANCE PROTEIN RP"/>
    <property type="match status" value="1"/>
</dbReference>
<dbReference type="Gene3D" id="1.10.10.10">
    <property type="entry name" value="Winged helix-like DNA-binding domain superfamily/Winged helix DNA-binding domain"/>
    <property type="match status" value="1"/>
</dbReference>
<evidence type="ECO:0000313" key="3">
    <source>
        <dbReference type="Proteomes" id="UP001141806"/>
    </source>
</evidence>
<keyword evidence="3" id="KW-1185">Reference proteome</keyword>
<dbReference type="EMBL" id="JAMYWD010000002">
    <property type="protein sequence ID" value="KAJ4978934.1"/>
    <property type="molecule type" value="Genomic_DNA"/>
</dbReference>
<dbReference type="InterPro" id="IPR036388">
    <property type="entry name" value="WH-like_DNA-bd_sf"/>
</dbReference>
<dbReference type="AlphaFoldDB" id="A0A9Q0KYG0"/>
<feature type="domain" description="Disease resistance protein winged helix" evidence="1">
    <location>
        <begin position="94"/>
        <end position="121"/>
    </location>
</feature>
<dbReference type="InterPro" id="IPR058922">
    <property type="entry name" value="WHD_DRP"/>
</dbReference>
<evidence type="ECO:0000259" key="1">
    <source>
        <dbReference type="Pfam" id="PF23559"/>
    </source>
</evidence>
<evidence type="ECO:0000313" key="2">
    <source>
        <dbReference type="EMBL" id="KAJ4978934.1"/>
    </source>
</evidence>
<dbReference type="SUPFAM" id="SSF52540">
    <property type="entry name" value="P-loop containing nucleoside triphosphate hydrolases"/>
    <property type="match status" value="1"/>
</dbReference>
<organism evidence="2 3">
    <name type="scientific">Protea cynaroides</name>
    <dbReference type="NCBI Taxonomy" id="273540"/>
    <lineage>
        <taxon>Eukaryota</taxon>
        <taxon>Viridiplantae</taxon>
        <taxon>Streptophyta</taxon>
        <taxon>Embryophyta</taxon>
        <taxon>Tracheophyta</taxon>
        <taxon>Spermatophyta</taxon>
        <taxon>Magnoliopsida</taxon>
        <taxon>Proteales</taxon>
        <taxon>Proteaceae</taxon>
        <taxon>Protea</taxon>
    </lineage>
</organism>
<protein>
    <recommendedName>
        <fullName evidence="1">Disease resistance protein winged helix domain-containing protein</fullName>
    </recommendedName>
</protein>
<dbReference type="GO" id="GO:0098542">
    <property type="term" value="P:defense response to other organism"/>
    <property type="evidence" value="ECO:0007669"/>
    <property type="project" value="TreeGrafter"/>
</dbReference>
<dbReference type="Proteomes" id="UP001141806">
    <property type="component" value="Unassembled WGS sequence"/>
</dbReference>
<reference evidence="2" key="1">
    <citation type="journal article" date="2023" name="Plant J.">
        <title>The genome of the king protea, Protea cynaroides.</title>
        <authorList>
            <person name="Chang J."/>
            <person name="Duong T.A."/>
            <person name="Schoeman C."/>
            <person name="Ma X."/>
            <person name="Roodt D."/>
            <person name="Barker N."/>
            <person name="Li Z."/>
            <person name="Van de Peer Y."/>
            <person name="Mizrachi E."/>
        </authorList>
    </citation>
    <scope>NUCLEOTIDE SEQUENCE</scope>
    <source>
        <tissue evidence="2">Young leaves</tissue>
    </source>
</reference>
<dbReference type="InterPro" id="IPR027417">
    <property type="entry name" value="P-loop_NTPase"/>
</dbReference>
<dbReference type="OrthoDB" id="37484at2759"/>
<dbReference type="PANTHER" id="PTHR23155:SF1205">
    <property type="entry name" value="DISEASE RESISTANCE PROTEIN RPM1"/>
    <property type="match status" value="1"/>
</dbReference>
<sequence length="126" mass="14625">MGTFPAYHLKGLSEEDCWALFKQRAFGMGREENANLVVIGKEIVKKCGGVPLTAKALGNLMRFKHKETEWLFVRELSYNHLPSHLRQCFTYCSIFPKDYKIEKEQLVHLWMANGFIQSKGTLNWKT</sequence>
<dbReference type="GO" id="GO:0043531">
    <property type="term" value="F:ADP binding"/>
    <property type="evidence" value="ECO:0007669"/>
    <property type="project" value="InterPro"/>
</dbReference>
<dbReference type="InterPro" id="IPR044974">
    <property type="entry name" value="Disease_R_plants"/>
</dbReference>
<name>A0A9Q0KYG0_9MAGN</name>